<proteinExistence type="predicted"/>
<accession>A0ABX6YKM9</accession>
<keyword evidence="2" id="KW-1185">Reference proteome</keyword>
<dbReference type="Gene3D" id="3.40.960.10">
    <property type="entry name" value="VSR Endonuclease"/>
    <property type="match status" value="1"/>
</dbReference>
<gene>
    <name evidence="1" type="ORF">HCR76_04715</name>
</gene>
<evidence type="ECO:0008006" key="3">
    <source>
        <dbReference type="Google" id="ProtNLM"/>
    </source>
</evidence>
<sequence length="308" mass="33842">MDIADFLHRHGEIARSSTLLRHGASRRDIAAAVQHDEITRVMSGWVATPKADAEQIIAVRSGGRLGCISALRRWGLWGADDTRPHLAMPLHGRRLPSFTVPIRATAAVPHPHSPLTVDTRPRLGAPVRHWSAHAADDELDWIVEPVEAIRQVLQCQDIEQAIACVDSALHHDAISLTDWLTIAHDLPPSRSVCRNLVDARADSGLESRIRVRLVRLGHGVDVQVPLPGASDLDLLVDDRVGLDLDGDSFHSTPEQRKRDLAKGLISMKQGIPTVRAGYSHALNNWDIVYVALTRLLALTAPHTGNVHR</sequence>
<evidence type="ECO:0000313" key="2">
    <source>
        <dbReference type="Proteomes" id="UP000662814"/>
    </source>
</evidence>
<dbReference type="RefSeq" id="WP_166988697.1">
    <property type="nucleotide sequence ID" value="NZ_CP061169.1"/>
</dbReference>
<dbReference type="Proteomes" id="UP000662814">
    <property type="component" value="Chromosome"/>
</dbReference>
<protein>
    <recommendedName>
        <fullName evidence="3">DUF559 domain-containing protein</fullName>
    </recommendedName>
</protein>
<reference evidence="1 2" key="1">
    <citation type="submission" date="2020-12" db="EMBL/GenBank/DDBJ databases">
        <title>Microbacterium sp. HY060.</title>
        <authorList>
            <person name="Zhou J."/>
        </authorList>
    </citation>
    <scope>NUCLEOTIDE SEQUENCE [LARGE SCALE GENOMIC DNA]</scope>
    <source>
        <strain evidence="1 2">HY60</strain>
    </source>
</reference>
<organism evidence="1 2">
    <name type="scientific">Paramicrobacterium chengjingii</name>
    <dbReference type="NCBI Taxonomy" id="2769067"/>
    <lineage>
        <taxon>Bacteria</taxon>
        <taxon>Bacillati</taxon>
        <taxon>Actinomycetota</taxon>
        <taxon>Actinomycetes</taxon>
        <taxon>Micrococcales</taxon>
        <taxon>Microbacteriaceae</taxon>
        <taxon>Paramicrobacterium</taxon>
    </lineage>
</organism>
<dbReference type="EMBL" id="CP061169">
    <property type="protein sequence ID" value="QPZ39368.1"/>
    <property type="molecule type" value="Genomic_DNA"/>
</dbReference>
<name>A0ABX6YKM9_9MICO</name>
<evidence type="ECO:0000313" key="1">
    <source>
        <dbReference type="EMBL" id="QPZ39368.1"/>
    </source>
</evidence>